<dbReference type="InterPro" id="IPR050555">
    <property type="entry name" value="Bact_Solute-Bind_Prot2"/>
</dbReference>
<dbReference type="GO" id="GO:0030246">
    <property type="term" value="F:carbohydrate binding"/>
    <property type="evidence" value="ECO:0007669"/>
    <property type="project" value="TreeGrafter"/>
</dbReference>
<proteinExistence type="inferred from homology"/>
<sequence>MKTRSLAPLGLAIAAGLLLTSCAGTGQDPAPAPASGDGDLSFAVVTHSGPGDTFWDRVKSGAEAAGGDYGATVTYTGDPDPARQSQLIDSAVAQGTDGIVVSMANPDGLRDSVEKAVAAGIPVVTINSGMERSAEFGAIAHIGQSETVAGEAVGERLGQAGLGNVLCVIHEAGNVGHEERCRSAAGAFGGRMTNLQVDGTNDAEVKATIKSKLQADPSLDGVLTLGGQYAIDAVGAVAESGSRAQVATFDIGEDVVADVESGAILFAVDQQPYVQGFLGITALQLDATNGTVIGGGQPVYSGPAFVTRENAAEVAVHAADGTR</sequence>
<name>A0A251YG45_9MICO</name>
<dbReference type="Pfam" id="PF13407">
    <property type="entry name" value="Peripla_BP_4"/>
    <property type="match status" value="1"/>
</dbReference>
<dbReference type="CDD" id="cd06312">
    <property type="entry name" value="PBP1_ABC_sugar_binding-like"/>
    <property type="match status" value="1"/>
</dbReference>
<evidence type="ECO:0000256" key="2">
    <source>
        <dbReference type="ARBA" id="ARBA00007639"/>
    </source>
</evidence>
<reference evidence="5 6" key="1">
    <citation type="submission" date="2016-08" db="EMBL/GenBank/DDBJ databases">
        <title>Genome sequence of Clavibacter michiganensis spp strain CFBP8019.</title>
        <authorList>
            <person name="Thapa S.P."/>
            <person name="Coaker G."/>
            <person name="Jacques M.-A."/>
        </authorList>
    </citation>
    <scope>NUCLEOTIDE SEQUENCE [LARGE SCALE GENOMIC DNA]</scope>
    <source>
        <strain evidence="5">CFBP8019</strain>
    </source>
</reference>
<dbReference type="Proteomes" id="UP000195101">
    <property type="component" value="Unassembled WGS sequence"/>
</dbReference>
<comment type="subcellular location">
    <subcellularLocation>
        <location evidence="1">Cell envelope</location>
    </subcellularLocation>
</comment>
<dbReference type="AlphaFoldDB" id="A0A251YG45"/>
<keyword evidence="6" id="KW-1185">Reference proteome</keyword>
<evidence type="ECO:0000313" key="5">
    <source>
        <dbReference type="EMBL" id="OUE23133.1"/>
    </source>
</evidence>
<dbReference type="PANTHER" id="PTHR30036">
    <property type="entry name" value="D-XYLOSE-BINDING PERIPLASMIC PROTEIN"/>
    <property type="match status" value="1"/>
</dbReference>
<dbReference type="Gene3D" id="3.40.50.2300">
    <property type="match status" value="2"/>
</dbReference>
<protein>
    <submittedName>
        <fullName evidence="5">Autoinducer 2-binding protein LsrB</fullName>
    </submittedName>
</protein>
<accession>A0A251YG45</accession>
<dbReference type="RefSeq" id="WP_086515777.1">
    <property type="nucleotide sequence ID" value="NZ_MDJZ01000018.1"/>
</dbReference>
<keyword evidence="3" id="KW-0732">Signal</keyword>
<dbReference type="InterPro" id="IPR025997">
    <property type="entry name" value="SBP_2_dom"/>
</dbReference>
<evidence type="ECO:0000256" key="1">
    <source>
        <dbReference type="ARBA" id="ARBA00004196"/>
    </source>
</evidence>
<dbReference type="GO" id="GO:0030288">
    <property type="term" value="C:outer membrane-bounded periplasmic space"/>
    <property type="evidence" value="ECO:0007669"/>
    <property type="project" value="TreeGrafter"/>
</dbReference>
<dbReference type="EMBL" id="MDJZ01000018">
    <property type="protein sequence ID" value="OUE23133.1"/>
    <property type="molecule type" value="Genomic_DNA"/>
</dbReference>
<gene>
    <name evidence="5" type="primary">lsrB</name>
    <name evidence="5" type="ORF">BFL37_14330</name>
</gene>
<feature type="chain" id="PRO_5039494941" evidence="3">
    <location>
        <begin position="27"/>
        <end position="323"/>
    </location>
</feature>
<dbReference type="InterPro" id="IPR028082">
    <property type="entry name" value="Peripla_BP_I"/>
</dbReference>
<dbReference type="PROSITE" id="PS51257">
    <property type="entry name" value="PROKAR_LIPOPROTEIN"/>
    <property type="match status" value="1"/>
</dbReference>
<dbReference type="SUPFAM" id="SSF53822">
    <property type="entry name" value="Periplasmic binding protein-like I"/>
    <property type="match status" value="1"/>
</dbReference>
<feature type="domain" description="Periplasmic binding protein" evidence="4">
    <location>
        <begin position="43"/>
        <end position="284"/>
    </location>
</feature>
<dbReference type="OrthoDB" id="257716at2"/>
<evidence type="ECO:0000259" key="4">
    <source>
        <dbReference type="Pfam" id="PF13407"/>
    </source>
</evidence>
<evidence type="ECO:0000256" key="3">
    <source>
        <dbReference type="SAM" id="SignalP"/>
    </source>
</evidence>
<comment type="caution">
    <text evidence="5">The sequence shown here is derived from an EMBL/GenBank/DDBJ whole genome shotgun (WGS) entry which is preliminary data.</text>
</comment>
<comment type="similarity">
    <text evidence="2">Belongs to the bacterial solute-binding protein 2 family.</text>
</comment>
<dbReference type="PANTHER" id="PTHR30036:SF7">
    <property type="entry name" value="ABC TRANSPORTER PERIPLASMIC-BINDING PROTEIN YPHF"/>
    <property type="match status" value="1"/>
</dbReference>
<organism evidence="5 6">
    <name type="scientific">Clavibacter michiganensis</name>
    <dbReference type="NCBI Taxonomy" id="28447"/>
    <lineage>
        <taxon>Bacteria</taxon>
        <taxon>Bacillati</taxon>
        <taxon>Actinomycetota</taxon>
        <taxon>Actinomycetes</taxon>
        <taxon>Micrococcales</taxon>
        <taxon>Microbacteriaceae</taxon>
        <taxon>Clavibacter</taxon>
    </lineage>
</organism>
<evidence type="ECO:0000313" key="6">
    <source>
        <dbReference type="Proteomes" id="UP000195101"/>
    </source>
</evidence>
<feature type="signal peptide" evidence="3">
    <location>
        <begin position="1"/>
        <end position="26"/>
    </location>
</feature>